<proteinExistence type="predicted"/>
<gene>
    <name evidence="2" type="ORF">IAG42_18690</name>
</gene>
<evidence type="ECO:0000313" key="3">
    <source>
        <dbReference type="Proteomes" id="UP000516428"/>
    </source>
</evidence>
<sequence length="282" mass="30715">MDTSDLSVPSHAQSHDAGNDRPDECTEVPAGAGIVHENARHESHFTVVGNHLAQHRELSGLAIGLAVHIQSLPPGAKADVRTLAARFPEGTTRISAALRELEAHGYLRRERHRTPDGRVRTRTVSCNRPGAPPAQPRRRPPAPRKPRPLTVPQPEHRPGPALLQACTELLAGLHRTDSRLTLPARDIERLTPGVAAWLERGLTPAAVRHALSRGLPEGGPIHRPAALLAHRLQAELPSWSRPFDLPEPAEPPVRHPLRNCDVCDHAYRGPEPGRCPGCVSRP</sequence>
<evidence type="ECO:0000256" key="1">
    <source>
        <dbReference type="SAM" id="MobiDB-lite"/>
    </source>
</evidence>
<dbReference type="RefSeq" id="WP_188338118.1">
    <property type="nucleotide sequence ID" value="NZ_CP061281.1"/>
</dbReference>
<feature type="compositionally biased region" description="Basic residues" evidence="1">
    <location>
        <begin position="136"/>
        <end position="147"/>
    </location>
</feature>
<feature type="compositionally biased region" description="Basic and acidic residues" evidence="1">
    <location>
        <begin position="109"/>
        <end position="119"/>
    </location>
</feature>
<feature type="compositionally biased region" description="Polar residues" evidence="1">
    <location>
        <begin position="1"/>
        <end position="12"/>
    </location>
</feature>
<reference evidence="2 3" key="1">
    <citation type="submission" date="2020-09" db="EMBL/GenBank/DDBJ databases">
        <title>A novel species.</title>
        <authorList>
            <person name="Gao J."/>
        </authorList>
    </citation>
    <scope>NUCLEOTIDE SEQUENCE [LARGE SCALE GENOMIC DNA]</scope>
    <source>
        <strain evidence="2 3">CRXT-Y-14</strain>
    </source>
</reference>
<feature type="compositionally biased region" description="Basic and acidic residues" evidence="1">
    <location>
        <begin position="13"/>
        <end position="24"/>
    </location>
</feature>
<dbReference type="Proteomes" id="UP000516428">
    <property type="component" value="Chromosome"/>
</dbReference>
<feature type="region of interest" description="Disordered" evidence="1">
    <location>
        <begin position="1"/>
        <end position="28"/>
    </location>
</feature>
<keyword evidence="3" id="KW-1185">Reference proteome</keyword>
<dbReference type="EMBL" id="CP061281">
    <property type="protein sequence ID" value="QNS05423.1"/>
    <property type="molecule type" value="Genomic_DNA"/>
</dbReference>
<accession>A0A7H1B9L8</accession>
<evidence type="ECO:0000313" key="2">
    <source>
        <dbReference type="EMBL" id="QNS05423.1"/>
    </source>
</evidence>
<feature type="region of interest" description="Disordered" evidence="1">
    <location>
        <begin position="109"/>
        <end position="159"/>
    </location>
</feature>
<dbReference type="AlphaFoldDB" id="A0A7H1B9L8"/>
<name>A0A7H1B9L8_9ACTN</name>
<organism evidence="2 3">
    <name type="scientific">Streptomyces xanthii</name>
    <dbReference type="NCBI Taxonomy" id="2768069"/>
    <lineage>
        <taxon>Bacteria</taxon>
        <taxon>Bacillati</taxon>
        <taxon>Actinomycetota</taxon>
        <taxon>Actinomycetes</taxon>
        <taxon>Kitasatosporales</taxon>
        <taxon>Streptomycetaceae</taxon>
        <taxon>Streptomyces</taxon>
    </lineage>
</organism>
<dbReference type="KEGG" id="sxn:IAG42_18690"/>
<protein>
    <submittedName>
        <fullName evidence="2">Helix-turn-helix domain-containing protein</fullName>
    </submittedName>
</protein>